<dbReference type="EMBL" id="FOKK01000004">
    <property type="protein sequence ID" value="SFB09519.1"/>
    <property type="molecule type" value="Genomic_DNA"/>
</dbReference>
<name>A0A1I0Y855_9BACT</name>
<organism evidence="1 2">
    <name type="scientific">Algoriphagus aquimarinus</name>
    <dbReference type="NCBI Taxonomy" id="237018"/>
    <lineage>
        <taxon>Bacteria</taxon>
        <taxon>Pseudomonadati</taxon>
        <taxon>Bacteroidota</taxon>
        <taxon>Cytophagia</taxon>
        <taxon>Cytophagales</taxon>
        <taxon>Cyclobacteriaceae</taxon>
        <taxon>Algoriphagus</taxon>
    </lineage>
</organism>
<sequence>MFHADMIPLDFIHICLAKIESGHRTEYKLDPYKYAQKTMDFTGILLIILPD</sequence>
<keyword evidence="2" id="KW-1185">Reference proteome</keyword>
<dbReference type="Proteomes" id="UP000198790">
    <property type="component" value="Unassembled WGS sequence"/>
</dbReference>
<reference evidence="1 2" key="1">
    <citation type="submission" date="2016-10" db="EMBL/GenBank/DDBJ databases">
        <authorList>
            <person name="de Groot N.N."/>
        </authorList>
    </citation>
    <scope>NUCLEOTIDE SEQUENCE [LARGE SCALE GENOMIC DNA]</scope>
    <source>
        <strain evidence="1 2">DSM 23399</strain>
    </source>
</reference>
<accession>A0A1I0Y855</accession>
<gene>
    <name evidence="1" type="ORF">SAMN04489723_104167</name>
</gene>
<evidence type="ECO:0000313" key="2">
    <source>
        <dbReference type="Proteomes" id="UP000198790"/>
    </source>
</evidence>
<proteinExistence type="predicted"/>
<evidence type="ECO:0000313" key="1">
    <source>
        <dbReference type="EMBL" id="SFB09519.1"/>
    </source>
</evidence>
<protein>
    <submittedName>
        <fullName evidence="1">Uncharacterized protein</fullName>
    </submittedName>
</protein>
<dbReference type="AlphaFoldDB" id="A0A1I0Y855"/>